<protein>
    <recommendedName>
        <fullName evidence="1">CHAT domain-containing protein</fullName>
    </recommendedName>
</protein>
<reference evidence="2 3" key="1">
    <citation type="submission" date="2015-10" db="EMBL/GenBank/DDBJ databases">
        <title>Draft genome sequence of Streptomyces griseoruber DSM 40281, type strain for the species Streptomyces griseoruber.</title>
        <authorList>
            <person name="Ruckert C."/>
            <person name="Winkler A."/>
            <person name="Kalinowski J."/>
            <person name="Kampfer P."/>
            <person name="Glaeser S."/>
        </authorList>
    </citation>
    <scope>NUCLEOTIDE SEQUENCE [LARGE SCALE GENOMIC DNA]</scope>
    <source>
        <strain evidence="2 3">DSM 40281</strain>
    </source>
</reference>
<evidence type="ECO:0000313" key="2">
    <source>
        <dbReference type="EMBL" id="KUN83496.1"/>
    </source>
</evidence>
<organism evidence="2 3">
    <name type="scientific">Streptomyces griseoruber</name>
    <dbReference type="NCBI Taxonomy" id="1943"/>
    <lineage>
        <taxon>Bacteria</taxon>
        <taxon>Bacillati</taxon>
        <taxon>Actinomycetota</taxon>
        <taxon>Actinomycetes</taxon>
        <taxon>Kitasatosporales</taxon>
        <taxon>Streptomycetaceae</taxon>
        <taxon>Streptomyces</taxon>
    </lineage>
</organism>
<name>A0A101T0G2_9ACTN</name>
<sequence length="938" mass="101138">MLMRRRYTQDQSYDLYVLHRDVGLAAQQGVSSPEDLVRIASVILDGLGCATADEAWNRLCADFRAGARGTPSSGRQAAIILKMMHYLGFAGRLSDEDARIELCEEVLRHGQPEWQADAVLFSASRGMHLGMGNPAALQTELDIVERARGTASGDTPELDLVRAFLRLHLGLFGGEDDFDAAIEELNALRGTRAARAETDHLLDAVIAFLRMQQASRREDEGALGARMVELDTALDASPLNGPVRLRMESWRELAWETLQGLRAARGEGRDTEGERCLRSADSVRDQARALPAYVRLSVLCETGVARLLRAVATDDPAGAREALSLLGEGIELLEPDDWRWTPYVYQLGWGHFWIAERDGLGEGHQPGWFDLGIDWLTRAVRASEQCEHPMWADMSFTLALALWARGEMFPRGPSGRADLDAARRTGMDAVTGAVRSVLLQSGTPHAAESARWVGQRALTVAGWCLGADAPTDAVRALEAGRGLTLHAATVWTSVPEMLDALGEQGQALAGEWRTAGDVLPGTPWSATLAAASAGPAGPAVPSSRLRRRALEALKVSPYWKRMLDVPTPDQIGSALRTMGRTALVYLLPKTEKHPGAALVITPDGGVRAVRLPVLDLAAPELVAYRRTGSPERDAESSVPPPYDPGALGRLCDWAGQAVIEPLLRALPGPQGQEPSLVLVPMAELGAVPWHAARLPGSGRYACQEANISYIPSARLLCEVAERPATGMRQALMVGDPERNLPHAGEEADAILEKFYPGGELLGPGAATPAAVQGWLGRQRGGMLHLACHGAVEEGGRYSSYLRLADERRLSAEALTEGSARYPGLELVVLAACRSNVSGHGWDEAYSMATAFLVAGARSVVGSLWPVPDDATSLLMYMTHHYLNQEGQTPGAALRSAQSWVLDPTPVLPPDMPDAMKGRVPQLRESGLVGWAGFTHLGW</sequence>
<proteinExistence type="predicted"/>
<dbReference type="AlphaFoldDB" id="A0A101T0G2"/>
<dbReference type="STRING" id="1943.AQJ64_17030"/>
<comment type="caution">
    <text evidence="2">The sequence shown here is derived from an EMBL/GenBank/DDBJ whole genome shotgun (WGS) entry which is preliminary data.</text>
</comment>
<evidence type="ECO:0000259" key="1">
    <source>
        <dbReference type="Pfam" id="PF12770"/>
    </source>
</evidence>
<dbReference type="Proteomes" id="UP000052982">
    <property type="component" value="Unassembled WGS sequence"/>
</dbReference>
<evidence type="ECO:0000313" key="3">
    <source>
        <dbReference type="Proteomes" id="UP000052982"/>
    </source>
</evidence>
<gene>
    <name evidence="2" type="ORF">AQJ64_17030</name>
</gene>
<feature type="domain" description="CHAT" evidence="1">
    <location>
        <begin position="650"/>
        <end position="937"/>
    </location>
</feature>
<dbReference type="Pfam" id="PF12770">
    <property type="entry name" value="CHAT"/>
    <property type="match status" value="1"/>
</dbReference>
<keyword evidence="3" id="KW-1185">Reference proteome</keyword>
<dbReference type="EMBL" id="LMWW01000022">
    <property type="protein sequence ID" value="KUN83496.1"/>
    <property type="molecule type" value="Genomic_DNA"/>
</dbReference>
<dbReference type="InterPro" id="IPR024983">
    <property type="entry name" value="CHAT_dom"/>
</dbReference>
<accession>A0A101T0G2</accession>